<name>A0A0N1H124_9EURO</name>
<dbReference type="RefSeq" id="XP_017997827.1">
    <property type="nucleotide sequence ID" value="XM_018143049.1"/>
</dbReference>
<feature type="compositionally biased region" description="Low complexity" evidence="1">
    <location>
        <begin position="7"/>
        <end position="31"/>
    </location>
</feature>
<dbReference type="AlphaFoldDB" id="A0A0N1H124"/>
<dbReference type="Proteomes" id="UP000038010">
    <property type="component" value="Unassembled WGS sequence"/>
</dbReference>
<evidence type="ECO:0000256" key="1">
    <source>
        <dbReference type="SAM" id="MobiDB-lite"/>
    </source>
</evidence>
<reference evidence="2 3" key="1">
    <citation type="submission" date="2015-06" db="EMBL/GenBank/DDBJ databases">
        <title>Draft genome of the ant-associated black yeast Phialophora attae CBS 131958.</title>
        <authorList>
            <person name="Moreno L.F."/>
            <person name="Stielow B.J."/>
            <person name="de Hoog S."/>
            <person name="Vicente V.A."/>
            <person name="Weiss V.A."/>
            <person name="de Vries M."/>
            <person name="Cruz L.M."/>
            <person name="Souza E.M."/>
        </authorList>
    </citation>
    <scope>NUCLEOTIDE SEQUENCE [LARGE SCALE GENOMIC DNA]</scope>
    <source>
        <strain evidence="2 3">CBS 131958</strain>
    </source>
</reference>
<proteinExistence type="predicted"/>
<evidence type="ECO:0000313" key="3">
    <source>
        <dbReference type="Proteomes" id="UP000038010"/>
    </source>
</evidence>
<protein>
    <submittedName>
        <fullName evidence="2">Uncharacterized protein</fullName>
    </submittedName>
</protein>
<organism evidence="2 3">
    <name type="scientific">Cyphellophora attinorum</name>
    <dbReference type="NCBI Taxonomy" id="1664694"/>
    <lineage>
        <taxon>Eukaryota</taxon>
        <taxon>Fungi</taxon>
        <taxon>Dikarya</taxon>
        <taxon>Ascomycota</taxon>
        <taxon>Pezizomycotina</taxon>
        <taxon>Eurotiomycetes</taxon>
        <taxon>Chaetothyriomycetidae</taxon>
        <taxon>Chaetothyriales</taxon>
        <taxon>Cyphellophoraceae</taxon>
        <taxon>Cyphellophora</taxon>
    </lineage>
</organism>
<dbReference type="VEuPathDB" id="FungiDB:AB675_3030"/>
<dbReference type="EMBL" id="LFJN01000021">
    <property type="protein sequence ID" value="KPI37864.1"/>
    <property type="molecule type" value="Genomic_DNA"/>
</dbReference>
<keyword evidence="3" id="KW-1185">Reference proteome</keyword>
<dbReference type="GeneID" id="28734929"/>
<sequence>MSKAPASHRSLSKPSRSSSDDNTSLDSRTSSGNFADSTSTKSPTLDPQQWNAAALSMGINPSDHGPPNESARKFSKKVDKRAKKMAEVMSAAVDSLAQPHRGLIVTIDNLFNREASLASC</sequence>
<feature type="compositionally biased region" description="Polar residues" evidence="1">
    <location>
        <begin position="32"/>
        <end position="51"/>
    </location>
</feature>
<comment type="caution">
    <text evidence="2">The sequence shown here is derived from an EMBL/GenBank/DDBJ whole genome shotgun (WGS) entry which is preliminary data.</text>
</comment>
<evidence type="ECO:0000313" key="2">
    <source>
        <dbReference type="EMBL" id="KPI37864.1"/>
    </source>
</evidence>
<accession>A0A0N1H124</accession>
<feature type="region of interest" description="Disordered" evidence="1">
    <location>
        <begin position="1"/>
        <end position="78"/>
    </location>
</feature>
<gene>
    <name evidence="2" type="ORF">AB675_3030</name>
</gene>